<sequence>MGGSPASARQDSAGAFFVVQPFDGNNAPATVAGSKCSEYAGEDRKGDPAAAPELPHCPNFILLICSSSSGEIGICSSTRTSFKSGTSSASGSGRALPTGELDTWLFSGTSEYSSTGASFETESDANSSRFS</sequence>
<name>A0A9P8NZV1_9ASCO</name>
<evidence type="ECO:0000256" key="1">
    <source>
        <dbReference type="SAM" id="MobiDB-lite"/>
    </source>
</evidence>
<evidence type="ECO:0000313" key="2">
    <source>
        <dbReference type="EMBL" id="KAH3662968.1"/>
    </source>
</evidence>
<dbReference type="Proteomes" id="UP000788993">
    <property type="component" value="Unassembled WGS sequence"/>
</dbReference>
<dbReference type="EMBL" id="JAEUBD010001266">
    <property type="protein sequence ID" value="KAH3662968.1"/>
    <property type="molecule type" value="Genomic_DNA"/>
</dbReference>
<dbReference type="AlphaFoldDB" id="A0A9P8NZV1"/>
<evidence type="ECO:0000313" key="3">
    <source>
        <dbReference type="Proteomes" id="UP000788993"/>
    </source>
</evidence>
<reference evidence="2" key="1">
    <citation type="journal article" date="2021" name="Open Biol.">
        <title>Shared evolutionary footprints suggest mitochondrial oxidative damage underlies multiple complex I losses in fungi.</title>
        <authorList>
            <person name="Schikora-Tamarit M.A."/>
            <person name="Marcet-Houben M."/>
            <person name="Nosek J."/>
            <person name="Gabaldon T."/>
        </authorList>
    </citation>
    <scope>NUCLEOTIDE SEQUENCE</scope>
    <source>
        <strain evidence="2">NCAIM Y.01608</strain>
    </source>
</reference>
<keyword evidence="3" id="KW-1185">Reference proteome</keyword>
<reference evidence="2" key="2">
    <citation type="submission" date="2021-01" db="EMBL/GenBank/DDBJ databases">
        <authorList>
            <person name="Schikora-Tamarit M.A."/>
        </authorList>
    </citation>
    <scope>NUCLEOTIDE SEQUENCE</scope>
    <source>
        <strain evidence="2">NCAIM Y.01608</strain>
    </source>
</reference>
<organism evidence="2 3">
    <name type="scientific">Ogataea polymorpha</name>
    <dbReference type="NCBI Taxonomy" id="460523"/>
    <lineage>
        <taxon>Eukaryota</taxon>
        <taxon>Fungi</taxon>
        <taxon>Dikarya</taxon>
        <taxon>Ascomycota</taxon>
        <taxon>Saccharomycotina</taxon>
        <taxon>Pichiomycetes</taxon>
        <taxon>Pichiales</taxon>
        <taxon>Pichiaceae</taxon>
        <taxon>Ogataea</taxon>
    </lineage>
</organism>
<protein>
    <submittedName>
        <fullName evidence="2">Uncharacterized protein</fullName>
    </submittedName>
</protein>
<comment type="caution">
    <text evidence="2">The sequence shown here is derived from an EMBL/GenBank/DDBJ whole genome shotgun (WGS) entry which is preliminary data.</text>
</comment>
<feature type="region of interest" description="Disordered" evidence="1">
    <location>
        <begin position="112"/>
        <end position="131"/>
    </location>
</feature>
<gene>
    <name evidence="2" type="ORF">OGATHE_004544</name>
</gene>
<accession>A0A9P8NZV1</accession>
<proteinExistence type="predicted"/>